<dbReference type="Proteomes" id="UP000008810">
    <property type="component" value="Chromosome 2"/>
</dbReference>
<organism evidence="3">
    <name type="scientific">Brachypodium distachyon</name>
    <name type="common">Purple false brome</name>
    <name type="synonym">Trachynia distachya</name>
    <dbReference type="NCBI Taxonomy" id="15368"/>
    <lineage>
        <taxon>Eukaryota</taxon>
        <taxon>Viridiplantae</taxon>
        <taxon>Streptophyta</taxon>
        <taxon>Embryophyta</taxon>
        <taxon>Tracheophyta</taxon>
        <taxon>Spermatophyta</taxon>
        <taxon>Magnoliopsida</taxon>
        <taxon>Liliopsida</taxon>
        <taxon>Poales</taxon>
        <taxon>Poaceae</taxon>
        <taxon>BOP clade</taxon>
        <taxon>Pooideae</taxon>
        <taxon>Stipodae</taxon>
        <taxon>Brachypodieae</taxon>
        <taxon>Brachypodium</taxon>
    </lineage>
</organism>
<dbReference type="InParanoid" id="A0A0Q3FTL0"/>
<reference evidence="3 4" key="1">
    <citation type="journal article" date="2010" name="Nature">
        <title>Genome sequencing and analysis of the model grass Brachypodium distachyon.</title>
        <authorList>
            <consortium name="International Brachypodium Initiative"/>
        </authorList>
    </citation>
    <scope>NUCLEOTIDE SEQUENCE [LARGE SCALE GENOMIC DNA]</scope>
    <source>
        <strain evidence="3 4">Bd21</strain>
    </source>
</reference>
<dbReference type="EMBL" id="CM000881">
    <property type="protein sequence ID" value="KQK02543.1"/>
    <property type="molecule type" value="Genomic_DNA"/>
</dbReference>
<dbReference type="OrthoDB" id="686093at2759"/>
<keyword evidence="5" id="KW-1185">Reference proteome</keyword>
<gene>
    <name evidence="3" type="ORF">BRADI_2g02173v3</name>
</gene>
<keyword evidence="2" id="KW-1133">Transmembrane helix</keyword>
<keyword evidence="2" id="KW-0472">Membrane</keyword>
<sequence length="237" mass="24586">MDQQDALAVHDLSAQGGDEGSMGPGRVLEVESSVHGATLESVKKGNHVGESSAPAPVTASGSGTKVAMAHASPPDSYRRVPSRSRKQYSPQRFIATQPAALDDDTPSRDRKHPRPEHFIPEEAEASAAAKSRRSNIVVDRFLSSSILHGSPTETSSEQAGGRVRGVGAAASRLGPACVTPGRASPSATAELNGSARIYIVIAILGASLALSVVSCLLFYLVGRRSGSEPGPPPGEKF</sequence>
<reference evidence="3" key="2">
    <citation type="submission" date="2017-06" db="EMBL/GenBank/DDBJ databases">
        <title>WGS assembly of Brachypodium distachyon.</title>
        <authorList>
            <consortium name="The International Brachypodium Initiative"/>
            <person name="Lucas S."/>
            <person name="Harmon-Smith M."/>
            <person name="Lail K."/>
            <person name="Tice H."/>
            <person name="Grimwood J."/>
            <person name="Bruce D."/>
            <person name="Barry K."/>
            <person name="Shu S."/>
            <person name="Lindquist E."/>
            <person name="Wang M."/>
            <person name="Pitluck S."/>
            <person name="Vogel J.P."/>
            <person name="Garvin D.F."/>
            <person name="Mockler T.C."/>
            <person name="Schmutz J."/>
            <person name="Rokhsar D."/>
            <person name="Bevan M.W."/>
        </authorList>
    </citation>
    <scope>NUCLEOTIDE SEQUENCE</scope>
    <source>
        <strain evidence="3">Bd21</strain>
    </source>
</reference>
<name>A0A0Q3FTL0_BRADI</name>
<evidence type="ECO:0000256" key="1">
    <source>
        <dbReference type="SAM" id="MobiDB-lite"/>
    </source>
</evidence>
<dbReference type="AlphaFoldDB" id="A0A0Q3FTL0"/>
<evidence type="ECO:0000313" key="4">
    <source>
        <dbReference type="EnsemblPlants" id="KQK02543"/>
    </source>
</evidence>
<evidence type="ECO:0000313" key="5">
    <source>
        <dbReference type="Proteomes" id="UP000008810"/>
    </source>
</evidence>
<dbReference type="EnsemblPlants" id="KQK02543">
    <property type="protein sequence ID" value="KQK02543"/>
    <property type="gene ID" value="BRADI_2g02173v3"/>
</dbReference>
<proteinExistence type="predicted"/>
<keyword evidence="2" id="KW-0812">Transmembrane</keyword>
<accession>A0A0Q3FTL0</accession>
<feature type="transmembrane region" description="Helical" evidence="2">
    <location>
        <begin position="197"/>
        <end position="221"/>
    </location>
</feature>
<protein>
    <submittedName>
        <fullName evidence="3 4">Uncharacterized protein</fullName>
    </submittedName>
</protein>
<evidence type="ECO:0000256" key="2">
    <source>
        <dbReference type="SAM" id="Phobius"/>
    </source>
</evidence>
<feature type="region of interest" description="Disordered" evidence="1">
    <location>
        <begin position="1"/>
        <end position="126"/>
    </location>
</feature>
<evidence type="ECO:0000313" key="3">
    <source>
        <dbReference type="EMBL" id="KQK02543.1"/>
    </source>
</evidence>
<dbReference type="Gramene" id="KQK02543">
    <property type="protein sequence ID" value="KQK02543"/>
    <property type="gene ID" value="BRADI_2g02173v3"/>
</dbReference>
<reference evidence="4" key="3">
    <citation type="submission" date="2018-08" db="UniProtKB">
        <authorList>
            <consortium name="EnsemblPlants"/>
        </authorList>
    </citation>
    <scope>IDENTIFICATION</scope>
    <source>
        <strain evidence="4">cv. Bd21</strain>
    </source>
</reference>